<feature type="region of interest" description="Disordered" evidence="1">
    <location>
        <begin position="78"/>
        <end position="114"/>
    </location>
</feature>
<accession>A0A137P6Q3</accession>
<organism evidence="2 3">
    <name type="scientific">Conidiobolus coronatus (strain ATCC 28846 / CBS 209.66 / NRRL 28638)</name>
    <name type="common">Delacroixia coronata</name>
    <dbReference type="NCBI Taxonomy" id="796925"/>
    <lineage>
        <taxon>Eukaryota</taxon>
        <taxon>Fungi</taxon>
        <taxon>Fungi incertae sedis</taxon>
        <taxon>Zoopagomycota</taxon>
        <taxon>Entomophthoromycotina</taxon>
        <taxon>Entomophthoromycetes</taxon>
        <taxon>Entomophthorales</taxon>
        <taxon>Ancylistaceae</taxon>
        <taxon>Conidiobolus</taxon>
    </lineage>
</organism>
<dbReference type="InterPro" id="IPR032675">
    <property type="entry name" value="LRR_dom_sf"/>
</dbReference>
<dbReference type="SUPFAM" id="SSF52047">
    <property type="entry name" value="RNI-like"/>
    <property type="match status" value="1"/>
</dbReference>
<dbReference type="Proteomes" id="UP000070444">
    <property type="component" value="Unassembled WGS sequence"/>
</dbReference>
<proteinExistence type="predicted"/>
<gene>
    <name evidence="2" type="ORF">CONCODRAFT_6755</name>
</gene>
<name>A0A137P6Q3_CONC2</name>
<dbReference type="Gene3D" id="3.80.10.10">
    <property type="entry name" value="Ribonuclease Inhibitor"/>
    <property type="match status" value="1"/>
</dbReference>
<keyword evidence="3" id="KW-1185">Reference proteome</keyword>
<sequence>MIIINWADIVCWRDLNCYLDQLEIYELSLLSKLWRKKLTPLVFRKLDFSGTPRGRILDITFANNYKYNGKAIEDANTTLKNKEAHSNTGEKSESDSEYETAEEYLSDNSESDGNKHGFDESRCECKGCHDRIHHYNCDKKITKTVNEIIDEAKQIQNYVTDLMIYEDLELFPYRYHFNIPFIKCFSYLSNLELLNTRFYLNQLNNIFSGLERLEYLILRDIVIIGDFQGELKTVRIELPKSVKNLYIEKGICDHREYEETDNVNYNDSLEDRFLYFVFNPQYLPNMKKLTYINEVNNFDSVMVEFLRLNPQLSYLSSTENAFTMSLLDQISLQSSLKHLEFIKKYNITPPLLKHGPRCLSSLEYLEISIDSMYIAEFYIKIIQKCSNLSHLYFKNQDFNIKSSEILDPIFSQLDKLQTLSISGFISTNQFSWIIKNESDIKRLNLINTNVDSVDLDLIIKQANVKHIYIKFDSPFSFKYIKTRYGLDKKYDNWKTIIFTNSINFYKTDD</sequence>
<evidence type="ECO:0000256" key="1">
    <source>
        <dbReference type="SAM" id="MobiDB-lite"/>
    </source>
</evidence>
<feature type="compositionally biased region" description="Acidic residues" evidence="1">
    <location>
        <begin position="95"/>
        <end position="105"/>
    </location>
</feature>
<evidence type="ECO:0000313" key="2">
    <source>
        <dbReference type="EMBL" id="KXN70675.1"/>
    </source>
</evidence>
<reference evidence="2 3" key="1">
    <citation type="journal article" date="2015" name="Genome Biol. Evol.">
        <title>Phylogenomic analyses indicate that early fungi evolved digesting cell walls of algal ancestors of land plants.</title>
        <authorList>
            <person name="Chang Y."/>
            <person name="Wang S."/>
            <person name="Sekimoto S."/>
            <person name="Aerts A.L."/>
            <person name="Choi C."/>
            <person name="Clum A."/>
            <person name="LaButti K.M."/>
            <person name="Lindquist E.A."/>
            <person name="Yee Ngan C."/>
            <person name="Ohm R.A."/>
            <person name="Salamov A.A."/>
            <person name="Grigoriev I.V."/>
            <person name="Spatafora J.W."/>
            <person name="Berbee M.L."/>
        </authorList>
    </citation>
    <scope>NUCLEOTIDE SEQUENCE [LARGE SCALE GENOMIC DNA]</scope>
    <source>
        <strain evidence="2 3">NRRL 28638</strain>
    </source>
</reference>
<dbReference type="EMBL" id="KQ964496">
    <property type="protein sequence ID" value="KXN70675.1"/>
    <property type="molecule type" value="Genomic_DNA"/>
</dbReference>
<dbReference type="AlphaFoldDB" id="A0A137P6Q3"/>
<protein>
    <submittedName>
        <fullName evidence="2">Uncharacterized protein</fullName>
    </submittedName>
</protein>
<feature type="compositionally biased region" description="Basic and acidic residues" evidence="1">
    <location>
        <begin position="80"/>
        <end position="94"/>
    </location>
</feature>
<evidence type="ECO:0000313" key="3">
    <source>
        <dbReference type="Proteomes" id="UP000070444"/>
    </source>
</evidence>